<gene>
    <name evidence="3" type="ORF">GGX14DRAFT_700497</name>
</gene>
<dbReference type="InterPro" id="IPR019734">
    <property type="entry name" value="TPR_rpt"/>
</dbReference>
<protein>
    <submittedName>
        <fullName evidence="3">Uncharacterized protein</fullName>
    </submittedName>
</protein>
<reference evidence="3" key="1">
    <citation type="submission" date="2023-03" db="EMBL/GenBank/DDBJ databases">
        <title>Massive genome expansion in bonnet fungi (Mycena s.s.) driven by repeated elements and novel gene families across ecological guilds.</title>
        <authorList>
            <consortium name="Lawrence Berkeley National Laboratory"/>
            <person name="Harder C.B."/>
            <person name="Miyauchi S."/>
            <person name="Viragh M."/>
            <person name="Kuo A."/>
            <person name="Thoen E."/>
            <person name="Andreopoulos B."/>
            <person name="Lu D."/>
            <person name="Skrede I."/>
            <person name="Drula E."/>
            <person name="Henrissat B."/>
            <person name="Morin E."/>
            <person name="Kohler A."/>
            <person name="Barry K."/>
            <person name="LaButti K."/>
            <person name="Morin E."/>
            <person name="Salamov A."/>
            <person name="Lipzen A."/>
            <person name="Mereny Z."/>
            <person name="Hegedus B."/>
            <person name="Baldrian P."/>
            <person name="Stursova M."/>
            <person name="Weitz H."/>
            <person name="Taylor A."/>
            <person name="Grigoriev I.V."/>
            <person name="Nagy L.G."/>
            <person name="Martin F."/>
            <person name="Kauserud H."/>
        </authorList>
    </citation>
    <scope>NUCLEOTIDE SEQUENCE</scope>
    <source>
        <strain evidence="3">9144</strain>
    </source>
</reference>
<evidence type="ECO:0000256" key="1">
    <source>
        <dbReference type="ARBA" id="ARBA00022737"/>
    </source>
</evidence>
<evidence type="ECO:0000313" key="3">
    <source>
        <dbReference type="EMBL" id="KAJ7196871.1"/>
    </source>
</evidence>
<accession>A0AAD6UXP5</accession>
<dbReference type="InterPro" id="IPR047150">
    <property type="entry name" value="SGT"/>
</dbReference>
<sequence length="773" mass="85575">MSSPWESYQRYSRDKVPELLEPEFNRSLPALVTLLDDIAYAAEEAFLDFQALFQRLCEAVGNILGSHPDLDKLHSALTVLFANLAEMLETCSLYWRCRTLDPDRVELLGLDPSQPESSRSDGPPDALTHLNQFRELSLKVRASIGEASNCWGTAASALRYSLAEDPPHWLLRTELVVTAFPSLRSSQRMDLRADLDNLATRAKWHLENLLKLYESLDIEAEPELSELKAQGNAFFGARDFAGAEARYTAAIRIAVEDPGAAEDDAEPVGARGRGLAVLYANRAACRMAMGRYVYLTYLDATGDAEEAIAVDPTYAKAFARLAAIQEALGAHDRAAESWRRALAALPPPPAEDVQRAQYEAKLEAVMKHPVAATFPLSIGGERQLGRMPWDVAAAMLPRLRVERPVGGEHAFSSAWVIHGAYEDAMRGVRKMSQLQKHERYVGILGVVADLTNGILRDSRVIQIFNDDLIAQCDKQIFFETHAESVNASAWLEADPDPEVVVERALSRQRAEGWASVRPALSLTIRVWILRAFFDVVQRQRHDVVAECCKNSLAVLRRLRETWATAPKADRGVVLEDTFVYGVQALYLGALMQAHATSLASDLPDDLEPEADLLLDAIDEAHSEQHPADPGFASSFFLYPLGTAHATKGFYYCKMAELHPDEQGEWRRRAAHAYLAAAGCYPEDDEKHPRLLHAALQNMINARAFTVREALDVMARICASMPKARVLWEHSARGAAGSWADLEAVGAQEEELRRLVAQGRVTIDSYAGVQGVAN</sequence>
<dbReference type="Proteomes" id="UP001219525">
    <property type="component" value="Unassembled WGS sequence"/>
</dbReference>
<organism evidence="3 4">
    <name type="scientific">Mycena pura</name>
    <dbReference type="NCBI Taxonomy" id="153505"/>
    <lineage>
        <taxon>Eukaryota</taxon>
        <taxon>Fungi</taxon>
        <taxon>Dikarya</taxon>
        <taxon>Basidiomycota</taxon>
        <taxon>Agaricomycotina</taxon>
        <taxon>Agaricomycetes</taxon>
        <taxon>Agaricomycetidae</taxon>
        <taxon>Agaricales</taxon>
        <taxon>Marasmiineae</taxon>
        <taxon>Mycenaceae</taxon>
        <taxon>Mycena</taxon>
    </lineage>
</organism>
<dbReference type="AlphaFoldDB" id="A0AAD6UXP5"/>
<proteinExistence type="predicted"/>
<keyword evidence="4" id="KW-1185">Reference proteome</keyword>
<dbReference type="SUPFAM" id="SSF48452">
    <property type="entry name" value="TPR-like"/>
    <property type="match status" value="1"/>
</dbReference>
<dbReference type="GO" id="GO:0060090">
    <property type="term" value="F:molecular adaptor activity"/>
    <property type="evidence" value="ECO:0007669"/>
    <property type="project" value="TreeGrafter"/>
</dbReference>
<evidence type="ECO:0000313" key="4">
    <source>
        <dbReference type="Proteomes" id="UP001219525"/>
    </source>
</evidence>
<comment type="caution">
    <text evidence="3">The sequence shown here is derived from an EMBL/GenBank/DDBJ whole genome shotgun (WGS) entry which is preliminary data.</text>
</comment>
<dbReference type="GO" id="GO:0016020">
    <property type="term" value="C:membrane"/>
    <property type="evidence" value="ECO:0007669"/>
    <property type="project" value="TreeGrafter"/>
</dbReference>
<dbReference type="InterPro" id="IPR011990">
    <property type="entry name" value="TPR-like_helical_dom_sf"/>
</dbReference>
<dbReference type="GO" id="GO:0072380">
    <property type="term" value="C:TRC complex"/>
    <property type="evidence" value="ECO:0007669"/>
    <property type="project" value="TreeGrafter"/>
</dbReference>
<dbReference type="PANTHER" id="PTHR45831:SF2">
    <property type="entry name" value="LD24721P"/>
    <property type="match status" value="1"/>
</dbReference>
<name>A0AAD6UXP5_9AGAR</name>
<keyword evidence="1" id="KW-0677">Repeat</keyword>
<evidence type="ECO:0000256" key="2">
    <source>
        <dbReference type="ARBA" id="ARBA00022803"/>
    </source>
</evidence>
<dbReference type="PANTHER" id="PTHR45831">
    <property type="entry name" value="LD24721P"/>
    <property type="match status" value="1"/>
</dbReference>
<dbReference type="Gene3D" id="1.25.40.10">
    <property type="entry name" value="Tetratricopeptide repeat domain"/>
    <property type="match status" value="1"/>
</dbReference>
<dbReference type="SMART" id="SM00028">
    <property type="entry name" value="TPR"/>
    <property type="match status" value="3"/>
</dbReference>
<dbReference type="EMBL" id="JARJCW010000081">
    <property type="protein sequence ID" value="KAJ7196871.1"/>
    <property type="molecule type" value="Genomic_DNA"/>
</dbReference>
<dbReference type="GO" id="GO:0006620">
    <property type="term" value="P:post-translational protein targeting to endoplasmic reticulum membrane"/>
    <property type="evidence" value="ECO:0007669"/>
    <property type="project" value="TreeGrafter"/>
</dbReference>
<keyword evidence="2" id="KW-0802">TPR repeat</keyword>